<sequence length="162" mass="17951">MKRVTAILLAGMLIAVVAGAGIVSADAGDAEEDGFFGPMYRWANNMRGGFAGCPYFGSYATDDATYTSVEPEVTTVEEAITIAEEETGQDILEDNVYQMGRWWIFYYTEDDVVKQGRIDIYTGDVIEDFTENTTYQQQYNQNSRNFRGGGYGGGCYGGGYRY</sequence>
<accession>A0A7D5E867</accession>
<dbReference type="Proteomes" id="UP000509594">
    <property type="component" value="Chromosome"/>
</dbReference>
<protein>
    <submittedName>
        <fullName evidence="1">Uncharacterized protein</fullName>
    </submittedName>
</protein>
<dbReference type="GeneID" id="55821557"/>
<dbReference type="KEGG" id="mzi:HWN40_07740"/>
<keyword evidence="2" id="KW-1185">Reference proteome</keyword>
<organism evidence="1 2">
    <name type="scientific">Methanolobus zinderi</name>
    <dbReference type="NCBI Taxonomy" id="536044"/>
    <lineage>
        <taxon>Archaea</taxon>
        <taxon>Methanobacteriati</taxon>
        <taxon>Methanobacteriota</taxon>
        <taxon>Stenosarchaea group</taxon>
        <taxon>Methanomicrobia</taxon>
        <taxon>Methanosarcinales</taxon>
        <taxon>Methanosarcinaceae</taxon>
        <taxon>Methanolobus</taxon>
    </lineage>
</organism>
<name>A0A7D5E867_9EURY</name>
<dbReference type="RefSeq" id="WP_176965195.1">
    <property type="nucleotide sequence ID" value="NZ_CP058215.1"/>
</dbReference>
<dbReference type="OrthoDB" id="142781at2157"/>
<dbReference type="EMBL" id="CP058215">
    <property type="protein sequence ID" value="QLC50139.1"/>
    <property type="molecule type" value="Genomic_DNA"/>
</dbReference>
<dbReference type="AlphaFoldDB" id="A0A7D5E867"/>
<gene>
    <name evidence="1" type="ORF">HWN40_07740</name>
</gene>
<evidence type="ECO:0000313" key="1">
    <source>
        <dbReference type="EMBL" id="QLC50139.1"/>
    </source>
</evidence>
<evidence type="ECO:0000313" key="2">
    <source>
        <dbReference type="Proteomes" id="UP000509594"/>
    </source>
</evidence>
<proteinExistence type="predicted"/>
<reference evidence="1 2" key="1">
    <citation type="submission" date="2020-06" db="EMBL/GenBank/DDBJ databases">
        <title>Methanolobus halotolerans sp. nov., isolated from a saline lake Tus in Siberia.</title>
        <authorList>
            <person name="Shen Y."/>
            <person name="Chen S.-C."/>
            <person name="Lai M.-C."/>
            <person name="Huang H.-H."/>
            <person name="Chiu H.-H."/>
            <person name="Tang S.-L."/>
            <person name="Rogozin D.Y."/>
            <person name="Degermendzhy A.G."/>
        </authorList>
    </citation>
    <scope>NUCLEOTIDE SEQUENCE [LARGE SCALE GENOMIC DNA]</scope>
    <source>
        <strain evidence="1 2">DSM 21339</strain>
    </source>
</reference>